<feature type="domain" description="DUF5117" evidence="2">
    <location>
        <begin position="110"/>
        <end position="305"/>
    </location>
</feature>
<dbReference type="GO" id="GO:0008237">
    <property type="term" value="F:metallopeptidase activity"/>
    <property type="evidence" value="ECO:0007669"/>
    <property type="project" value="UniProtKB-KW"/>
</dbReference>
<name>A0ABR7D3T3_9BACT</name>
<dbReference type="InterPro" id="IPR032534">
    <property type="entry name" value="EcxA_zinc-bd"/>
</dbReference>
<protein>
    <submittedName>
        <fullName evidence="4">Zinc-dependent metalloprotease</fullName>
    </submittedName>
</protein>
<dbReference type="InterPro" id="IPR034032">
    <property type="entry name" value="Zn_MMP-like_bac"/>
</dbReference>
<dbReference type="Pfam" id="PF16313">
    <property type="entry name" value="DUF4953"/>
    <property type="match status" value="1"/>
</dbReference>
<keyword evidence="4" id="KW-0378">Hydrolase</keyword>
<evidence type="ECO:0000259" key="1">
    <source>
        <dbReference type="Pfam" id="PF16313"/>
    </source>
</evidence>
<dbReference type="PANTHER" id="PTHR38478:SF1">
    <property type="entry name" value="ZINC DEPENDENT METALLOPROTEASE DOMAIN LIPOPROTEIN"/>
    <property type="match status" value="1"/>
</dbReference>
<dbReference type="PANTHER" id="PTHR38478">
    <property type="entry name" value="PEPTIDASE M1A AND M12B"/>
    <property type="match status" value="1"/>
</dbReference>
<dbReference type="InterPro" id="IPR033413">
    <property type="entry name" value="DUF5117"/>
</dbReference>
<feature type="domain" description="EcxA zinc-binding" evidence="1">
    <location>
        <begin position="437"/>
        <end position="737"/>
    </location>
</feature>
<gene>
    <name evidence="4" type="ORF">H8S64_15910</name>
</gene>
<evidence type="ECO:0000313" key="4">
    <source>
        <dbReference type="EMBL" id="MBC5622582.1"/>
    </source>
</evidence>
<dbReference type="Gene3D" id="3.40.390.10">
    <property type="entry name" value="Collagenase (Catalytic Domain)"/>
    <property type="match status" value="1"/>
</dbReference>
<dbReference type="EMBL" id="JACOOH010000007">
    <property type="protein sequence ID" value="MBC5622582.1"/>
    <property type="molecule type" value="Genomic_DNA"/>
</dbReference>
<feature type="domain" description="DUF5118" evidence="3">
    <location>
        <begin position="46"/>
        <end position="93"/>
    </location>
</feature>
<dbReference type="CDD" id="cd04276">
    <property type="entry name" value="ZnMc_MMP_like_2"/>
    <property type="match status" value="1"/>
</dbReference>
<dbReference type="InterPro" id="IPR024079">
    <property type="entry name" value="MetalloPept_cat_dom_sf"/>
</dbReference>
<keyword evidence="4" id="KW-0645">Protease</keyword>
<accession>A0ABR7D3T3</accession>
<sequence length="854" mass="97781">MRIRIYRLFICIMGLLFLVTGEVAAKGKKKQEVKADAPAPQKRSVKYDRLFRGKKVETKKGLLTIHKIGAKLYFELPMNLLNREFLLGTTVSEISNNGNVLVGQKASEPLHVKFNIIDSTLYMQEVTNGTRPNVYADEVGMQQAVAKSTIIPLMQAFKIAAYNRDTTTVVFDVTEMFLGDNKRMDPFDPYGKTAAFGLLTRKATLNKSLSYLDSFKAFEDNISICSVLTYHEVLTRKNTGYRHAEQVTMKVNRSMILLPEKEDMMRWRLADPRVGYFVSSRVHMGIDVDRSTRTYFMHRWNLEPSDMEKFKRGELVEPVKPIVFYVDNTFPASWKNAIHEGIRTWNKAFERIGFKNAVQSKDFPRDDAEFDPDNLKYSCVRYAPIGVENAMGPSWVDPRTGEIMNASVFVYHDIVKLVNEMRFVQTAQLDERVRTPKLSDEVMHESLRYIIAHEVGHCLGLMHNMAASAAFPADSLRSAAFTRKYGTTPSIMDYARYNYIAQPGDKGVGLTPPDLGVYDYYAIEVGYRPVPEAKNAEEELRVVQSWIAAKSGDPMYRYGKQQVYDEYDPSALTEDLSDDAVKAGTYGIKNLQYILKNMNGWLDAEDRDYTYRIDMYRGIANQFAGYLKNALLNVGGYYLNESFVGDGRTAFSVLPKEKQKRAAIFVMEQLRTLDWIDAPEVTKNLTVGTPKSEILVKKFAKELVNTKRVSLGYYRDPKSYSPKEYLDDIYAHVWASTIKGRNLTKAERTLQYEVVCAILKRIQIPNHRLGDGKKRRQTQVETLAKEINPVLPVQGFGFQYYVTNLSNDNQAHLWHGLLIRVQKLMESRLNGGSRETRSHYGFLLEKIEDVRNWK</sequence>
<evidence type="ECO:0000259" key="2">
    <source>
        <dbReference type="Pfam" id="PF17148"/>
    </source>
</evidence>
<dbReference type="Proteomes" id="UP000646484">
    <property type="component" value="Unassembled WGS sequence"/>
</dbReference>
<dbReference type="SUPFAM" id="SSF55486">
    <property type="entry name" value="Metalloproteases ('zincins'), catalytic domain"/>
    <property type="match status" value="1"/>
</dbReference>
<keyword evidence="5" id="KW-1185">Reference proteome</keyword>
<dbReference type="Pfam" id="PF17148">
    <property type="entry name" value="DUF5117"/>
    <property type="match status" value="1"/>
</dbReference>
<comment type="caution">
    <text evidence="4">The sequence shown here is derived from an EMBL/GenBank/DDBJ whole genome shotgun (WGS) entry which is preliminary data.</text>
</comment>
<reference evidence="4 5" key="1">
    <citation type="submission" date="2020-08" db="EMBL/GenBank/DDBJ databases">
        <title>Genome public.</title>
        <authorList>
            <person name="Liu C."/>
            <person name="Sun Q."/>
        </authorList>
    </citation>
    <scope>NUCLEOTIDE SEQUENCE [LARGE SCALE GENOMIC DNA]</scope>
    <source>
        <strain evidence="4 5">NSJ-56</strain>
    </source>
</reference>
<dbReference type="Pfam" id="PF17162">
    <property type="entry name" value="DUF5118"/>
    <property type="match status" value="1"/>
</dbReference>
<proteinExistence type="predicted"/>
<dbReference type="RefSeq" id="WP_186977371.1">
    <property type="nucleotide sequence ID" value="NZ_JACOOH010000007.1"/>
</dbReference>
<evidence type="ECO:0000259" key="3">
    <source>
        <dbReference type="Pfam" id="PF17162"/>
    </source>
</evidence>
<keyword evidence="4" id="KW-0482">Metalloprotease</keyword>
<organism evidence="4 5">
    <name type="scientific">Butyricimonas hominis</name>
    <dbReference type="NCBI Taxonomy" id="2763032"/>
    <lineage>
        <taxon>Bacteria</taxon>
        <taxon>Pseudomonadati</taxon>
        <taxon>Bacteroidota</taxon>
        <taxon>Bacteroidia</taxon>
        <taxon>Bacteroidales</taxon>
        <taxon>Odoribacteraceae</taxon>
        <taxon>Butyricimonas</taxon>
    </lineage>
</organism>
<evidence type="ECO:0000313" key="5">
    <source>
        <dbReference type="Proteomes" id="UP000646484"/>
    </source>
</evidence>
<dbReference type="InterPro" id="IPR033428">
    <property type="entry name" value="DUF5118"/>
</dbReference>